<dbReference type="InterPro" id="IPR013611">
    <property type="entry name" value="Transp-assoc_OB_typ2"/>
</dbReference>
<dbReference type="CDD" id="cd03300">
    <property type="entry name" value="ABC_PotA_N"/>
    <property type="match status" value="1"/>
</dbReference>
<dbReference type="SUPFAM" id="SSF50331">
    <property type="entry name" value="MOP-like"/>
    <property type="match status" value="1"/>
</dbReference>
<dbReference type="InterPro" id="IPR012340">
    <property type="entry name" value="NA-bd_OB-fold"/>
</dbReference>
<dbReference type="PANTHER" id="PTHR42781:SF4">
    <property type="entry name" value="SPERMIDINE_PUTRESCINE IMPORT ATP-BINDING PROTEIN POTA"/>
    <property type="match status" value="1"/>
</dbReference>
<feature type="domain" description="ABC transporter" evidence="9">
    <location>
        <begin position="43"/>
        <end position="273"/>
    </location>
</feature>
<keyword evidence="5 8" id="KW-0067">ATP-binding</keyword>
<comment type="similarity">
    <text evidence="8">Belongs to the ABC transporter superfamily. Spermidine/putrescine importer (TC 3.A.1.11.1) family.</text>
</comment>
<comment type="catalytic activity">
    <reaction evidence="8">
        <text>ATP + H2O + polyamine-[polyamine-binding protein]Side 1 = ADP + phosphate + polyamineSide 2 + [polyamine-binding protein]Side 1.</text>
        <dbReference type="EC" id="7.6.2.11"/>
    </reaction>
</comment>
<name>A0ABU9RGB9_9BURK</name>
<organism evidence="10 11">
    <name type="scientific">Paraburkholderia azotifigens</name>
    <dbReference type="NCBI Taxonomy" id="2057004"/>
    <lineage>
        <taxon>Bacteria</taxon>
        <taxon>Pseudomonadati</taxon>
        <taxon>Pseudomonadota</taxon>
        <taxon>Betaproteobacteria</taxon>
        <taxon>Burkholderiales</taxon>
        <taxon>Burkholderiaceae</taxon>
        <taxon>Paraburkholderia</taxon>
    </lineage>
</organism>
<dbReference type="SUPFAM" id="SSF52540">
    <property type="entry name" value="P-loop containing nucleoside triphosphate hydrolases"/>
    <property type="match status" value="1"/>
</dbReference>
<evidence type="ECO:0000256" key="3">
    <source>
        <dbReference type="ARBA" id="ARBA00022519"/>
    </source>
</evidence>
<proteinExistence type="inferred from homology"/>
<keyword evidence="3" id="KW-0997">Cell inner membrane</keyword>
<dbReference type="InterPro" id="IPR017871">
    <property type="entry name" value="ABC_transporter-like_CS"/>
</dbReference>
<dbReference type="Proteomes" id="UP001481677">
    <property type="component" value="Unassembled WGS sequence"/>
</dbReference>
<dbReference type="InterPro" id="IPR003593">
    <property type="entry name" value="AAA+_ATPase"/>
</dbReference>
<dbReference type="NCBIfam" id="TIGR01187">
    <property type="entry name" value="potA"/>
    <property type="match status" value="1"/>
</dbReference>
<gene>
    <name evidence="8" type="primary">potA</name>
    <name evidence="10" type="ORF">V4C56_41540</name>
</gene>
<evidence type="ECO:0000256" key="6">
    <source>
        <dbReference type="ARBA" id="ARBA00022967"/>
    </source>
</evidence>
<evidence type="ECO:0000256" key="8">
    <source>
        <dbReference type="RuleBase" id="RU364083"/>
    </source>
</evidence>
<dbReference type="Gene3D" id="2.40.50.140">
    <property type="entry name" value="Nucleic acid-binding proteins"/>
    <property type="match status" value="1"/>
</dbReference>
<sequence>MNTKELTAVQAVADQAEKGQAGLVKGVSQLRPRGVAAIDGAPIRIENVAKRYGTTVAVSGIDLDVRAGEFLSLLGPSGSGKTTLLMMLAGFELPSEGRLSLGTLDITRMPPNKRNIGMVFQRYALFPHMTVSQNIAYPLRMRKVPKAEIPERVERALSMVQLDGFGDRMPNQLSGGQQQRVAVARALVFEPPVLLMDEPLSALDKKMRERMQIEIKQLQQRLGVTVVYVTHDQEEALTMSDRIAVMGNGRIQQIGTAFDLYERPATPFVADFIGKMNFIPSRCVAVDDESVTVRVVGDVLMRLPQHHVRGGVMPLAGDTLDLAIRPERIRIERARQGVESGITGIVEARAYVGAFQWYVVRLADGTVLHVQSQSGASAEQGIDERQAVDITFEPTALHVFRGG</sequence>
<keyword evidence="2 8" id="KW-1003">Cell membrane</keyword>
<dbReference type="EC" id="7.6.2.11" evidence="8"/>
<evidence type="ECO:0000313" key="10">
    <source>
        <dbReference type="EMBL" id="MEM5346096.1"/>
    </source>
</evidence>
<protein>
    <recommendedName>
        <fullName evidence="8">Spermidine/putrescine import ATP-binding protein PotA</fullName>
        <ecNumber evidence="8">7.6.2.11</ecNumber>
    </recommendedName>
</protein>
<dbReference type="EMBL" id="JAZHGA010000064">
    <property type="protein sequence ID" value="MEM5346096.1"/>
    <property type="molecule type" value="Genomic_DNA"/>
</dbReference>
<evidence type="ECO:0000256" key="2">
    <source>
        <dbReference type="ARBA" id="ARBA00022475"/>
    </source>
</evidence>
<dbReference type="PROSITE" id="PS50893">
    <property type="entry name" value="ABC_TRANSPORTER_2"/>
    <property type="match status" value="1"/>
</dbReference>
<comment type="caution">
    <text evidence="10">The sequence shown here is derived from an EMBL/GenBank/DDBJ whole genome shotgun (WGS) entry which is preliminary data.</text>
</comment>
<dbReference type="Gene3D" id="2.40.50.100">
    <property type="match status" value="1"/>
</dbReference>
<evidence type="ECO:0000256" key="7">
    <source>
        <dbReference type="ARBA" id="ARBA00023136"/>
    </source>
</evidence>
<dbReference type="PANTHER" id="PTHR42781">
    <property type="entry name" value="SPERMIDINE/PUTRESCINE IMPORT ATP-BINDING PROTEIN POTA"/>
    <property type="match status" value="1"/>
</dbReference>
<dbReference type="InterPro" id="IPR027417">
    <property type="entry name" value="P-loop_NTPase"/>
</dbReference>
<keyword evidence="6 8" id="KW-1278">Translocase</keyword>
<evidence type="ECO:0000256" key="4">
    <source>
        <dbReference type="ARBA" id="ARBA00022741"/>
    </source>
</evidence>
<dbReference type="Pfam" id="PF00005">
    <property type="entry name" value="ABC_tran"/>
    <property type="match status" value="1"/>
</dbReference>
<comment type="subunit">
    <text evidence="8">The complex is composed of two ATP-binding proteins (PotA), two transmembrane proteins (PotB and PotC) and a solute-binding protein (PotD).</text>
</comment>
<dbReference type="InterPro" id="IPR005893">
    <property type="entry name" value="PotA-like"/>
</dbReference>
<dbReference type="InterPro" id="IPR050093">
    <property type="entry name" value="ABC_SmlMolc_Importer"/>
</dbReference>
<dbReference type="InterPro" id="IPR003439">
    <property type="entry name" value="ABC_transporter-like_ATP-bd"/>
</dbReference>
<dbReference type="InterPro" id="IPR017879">
    <property type="entry name" value="PotA_ATP-bd"/>
</dbReference>
<dbReference type="SMART" id="SM00382">
    <property type="entry name" value="AAA"/>
    <property type="match status" value="1"/>
</dbReference>
<reference evidence="10 11" key="1">
    <citation type="submission" date="2024-01" db="EMBL/GenBank/DDBJ databases">
        <title>The diversity of rhizobia nodulating Mimosa spp. in eleven states of Brazil covering several biomes is determined by host plant, location, and edaphic factors.</title>
        <authorList>
            <person name="Rouws L."/>
            <person name="Barauna A."/>
            <person name="Beukes C."/>
            <person name="De Faria S.M."/>
            <person name="Gross E."/>
            <person name="Dos Reis Junior F.B."/>
            <person name="Simon M."/>
            <person name="Maluk M."/>
            <person name="Odee D.W."/>
            <person name="Kenicer G."/>
            <person name="Young J.P.W."/>
            <person name="Reis V.M."/>
            <person name="Zilli J."/>
            <person name="James E.K."/>
        </authorList>
    </citation>
    <scope>NUCLEOTIDE SEQUENCE [LARGE SCALE GENOMIC DNA]</scope>
    <source>
        <strain evidence="10 11">JPY530</strain>
    </source>
</reference>
<keyword evidence="11" id="KW-1185">Reference proteome</keyword>
<evidence type="ECO:0000313" key="11">
    <source>
        <dbReference type="Proteomes" id="UP001481677"/>
    </source>
</evidence>
<accession>A0ABU9RGB9</accession>
<dbReference type="GO" id="GO:0005524">
    <property type="term" value="F:ATP binding"/>
    <property type="evidence" value="ECO:0007669"/>
    <property type="project" value="UniProtKB-KW"/>
</dbReference>
<keyword evidence="1 8" id="KW-0813">Transport</keyword>
<dbReference type="PROSITE" id="PS00211">
    <property type="entry name" value="ABC_TRANSPORTER_1"/>
    <property type="match status" value="1"/>
</dbReference>
<comment type="function">
    <text evidence="8">Part of the ABC transporter complex PotABCD involved in spermidine/putrescine import. Responsible for energy coupling to the transport system.</text>
</comment>
<dbReference type="RefSeq" id="WP_342959752.1">
    <property type="nucleotide sequence ID" value="NZ_JAZHFZ010000064.1"/>
</dbReference>
<dbReference type="InterPro" id="IPR008995">
    <property type="entry name" value="Mo/tungstate-bd_C_term_dom"/>
</dbReference>
<dbReference type="Gene3D" id="3.40.50.300">
    <property type="entry name" value="P-loop containing nucleotide triphosphate hydrolases"/>
    <property type="match status" value="1"/>
</dbReference>
<evidence type="ECO:0000259" key="9">
    <source>
        <dbReference type="PROSITE" id="PS50893"/>
    </source>
</evidence>
<evidence type="ECO:0000256" key="1">
    <source>
        <dbReference type="ARBA" id="ARBA00022448"/>
    </source>
</evidence>
<keyword evidence="7 8" id="KW-0472">Membrane</keyword>
<evidence type="ECO:0000256" key="5">
    <source>
        <dbReference type="ARBA" id="ARBA00022840"/>
    </source>
</evidence>
<dbReference type="Pfam" id="PF08402">
    <property type="entry name" value="TOBE_2"/>
    <property type="match status" value="1"/>
</dbReference>
<keyword evidence="4 8" id="KW-0547">Nucleotide-binding</keyword>